<evidence type="ECO:0000256" key="1">
    <source>
        <dbReference type="SAM" id="Phobius"/>
    </source>
</evidence>
<reference evidence="2 3" key="1">
    <citation type="submission" date="2018-01" db="EMBL/GenBank/DDBJ databases">
        <title>The whole genome sequencing and assembly of Halobacillus litoralis ERB031 strain.</title>
        <authorList>
            <person name="Lee S.-J."/>
            <person name="Park M.-K."/>
            <person name="Kim J.-Y."/>
            <person name="Lee Y.-J."/>
            <person name="Yi H."/>
            <person name="Bahn Y.-S."/>
            <person name="Kim J.F."/>
            <person name="Lee D.-W."/>
        </authorList>
    </citation>
    <scope>NUCLEOTIDE SEQUENCE [LARGE SCALE GENOMIC DNA]</scope>
    <source>
        <strain evidence="2 3">ERB 031</strain>
    </source>
</reference>
<name>A0A410MED6_9BACI</name>
<protein>
    <submittedName>
        <fullName evidence="2">Uncharacterized protein</fullName>
    </submittedName>
</protein>
<keyword evidence="1" id="KW-0812">Transmembrane</keyword>
<feature type="transmembrane region" description="Helical" evidence="1">
    <location>
        <begin position="38"/>
        <end position="57"/>
    </location>
</feature>
<keyword evidence="1" id="KW-0472">Membrane</keyword>
<proteinExistence type="predicted"/>
<gene>
    <name evidence="2" type="ORF">HLI_13090</name>
</gene>
<accession>A0A410MED6</accession>
<feature type="transmembrane region" description="Helical" evidence="1">
    <location>
        <begin position="69"/>
        <end position="88"/>
    </location>
</feature>
<keyword evidence="1" id="KW-1133">Transmembrane helix</keyword>
<feature type="transmembrane region" description="Helical" evidence="1">
    <location>
        <begin position="5"/>
        <end position="26"/>
    </location>
</feature>
<dbReference type="Proteomes" id="UP000287756">
    <property type="component" value="Chromosome"/>
</dbReference>
<feature type="transmembrane region" description="Helical" evidence="1">
    <location>
        <begin position="100"/>
        <end position="118"/>
    </location>
</feature>
<dbReference type="KEGG" id="hli:HLI_13090"/>
<evidence type="ECO:0000313" key="2">
    <source>
        <dbReference type="EMBL" id="QAS53057.1"/>
    </source>
</evidence>
<evidence type="ECO:0000313" key="3">
    <source>
        <dbReference type="Proteomes" id="UP000287756"/>
    </source>
</evidence>
<organism evidence="2 3">
    <name type="scientific">Halobacillus litoralis</name>
    <dbReference type="NCBI Taxonomy" id="45668"/>
    <lineage>
        <taxon>Bacteria</taxon>
        <taxon>Bacillati</taxon>
        <taxon>Bacillota</taxon>
        <taxon>Bacilli</taxon>
        <taxon>Bacillales</taxon>
        <taxon>Bacillaceae</taxon>
        <taxon>Halobacillus</taxon>
    </lineage>
</organism>
<dbReference type="EMBL" id="CP026118">
    <property type="protein sequence ID" value="QAS53057.1"/>
    <property type="molecule type" value="Genomic_DNA"/>
</dbReference>
<dbReference type="RefSeq" id="WP_128525335.1">
    <property type="nucleotide sequence ID" value="NZ_CP026118.1"/>
</dbReference>
<dbReference type="OrthoDB" id="2972081at2"/>
<dbReference type="AlphaFoldDB" id="A0A410MED6"/>
<sequence>MKKSLIVGMTIGILCGAAALITEYMIGWVTGLWFEELNFVSIMLSSIIVNLAGAFIFKRLDRKTSRAFLYYGLVVAGVTGLLTINVIVNPPQEQFGVADHPVHIVVALLSFLLIPKWMRKEKPVLQENPQAKVN</sequence>